<evidence type="ECO:0000313" key="4">
    <source>
        <dbReference type="Proteomes" id="UP001142292"/>
    </source>
</evidence>
<dbReference type="SUPFAM" id="SSF52038">
    <property type="entry name" value="Barstar-related"/>
    <property type="match status" value="1"/>
</dbReference>
<dbReference type="Pfam" id="PF01337">
    <property type="entry name" value="Barstar"/>
    <property type="match status" value="1"/>
</dbReference>
<comment type="caution">
    <text evidence="3">The sequence shown here is derived from an EMBL/GenBank/DDBJ whole genome shotgun (WGS) entry which is preliminary data.</text>
</comment>
<keyword evidence="4" id="KW-1185">Reference proteome</keyword>
<reference evidence="3" key="1">
    <citation type="journal article" date="2014" name="Int. J. Syst. Evol. Microbiol.">
        <title>Complete genome of a new Firmicutes species belonging to the dominant human colonic microbiota ('Ruminococcus bicirculans') reveals two chromosomes and a selective capacity to utilize plant glucans.</title>
        <authorList>
            <consortium name="NISC Comparative Sequencing Program"/>
            <person name="Wegmann U."/>
            <person name="Louis P."/>
            <person name="Goesmann A."/>
            <person name="Henrissat B."/>
            <person name="Duncan S.H."/>
            <person name="Flint H.J."/>
        </authorList>
    </citation>
    <scope>NUCLEOTIDE SEQUENCE</scope>
    <source>
        <strain evidence="3">VKM Ac-1246</strain>
    </source>
</reference>
<evidence type="ECO:0000259" key="2">
    <source>
        <dbReference type="Pfam" id="PF01337"/>
    </source>
</evidence>
<dbReference type="Proteomes" id="UP001142292">
    <property type="component" value="Unassembled WGS sequence"/>
</dbReference>
<gene>
    <name evidence="3" type="ORF">GCM10017579_14720</name>
</gene>
<sequence>MATVKFFRVIGDRDAAIGQFLGRSGLSFFAVIDAATFETEYEILDALNSAFRLPAYFGWNWDALYDCLGDLDWVVADRYLLFIENSDRLDIQGSPDHSKFFEVLRDVVKAWDPSRFAPDRRRAEFAVILDWGSEPLARVEQSLGEIGIEVAEA</sequence>
<accession>A0ABQ5SUC8</accession>
<feature type="domain" description="Barstar (barnase inhibitor)" evidence="2">
    <location>
        <begin position="29"/>
        <end position="127"/>
    </location>
</feature>
<comment type="similarity">
    <text evidence="1">Belongs to the barstar family.</text>
</comment>
<dbReference type="Gene3D" id="3.30.370.10">
    <property type="entry name" value="Barstar-like"/>
    <property type="match status" value="1"/>
</dbReference>
<evidence type="ECO:0000313" key="3">
    <source>
        <dbReference type="EMBL" id="GLJ67436.1"/>
    </source>
</evidence>
<dbReference type="InterPro" id="IPR035905">
    <property type="entry name" value="Barstar-like_sf"/>
</dbReference>
<proteinExistence type="inferred from homology"/>
<organism evidence="3 4">
    <name type="scientific">Nocardioides luteus</name>
    <dbReference type="NCBI Taxonomy" id="1844"/>
    <lineage>
        <taxon>Bacteria</taxon>
        <taxon>Bacillati</taxon>
        <taxon>Actinomycetota</taxon>
        <taxon>Actinomycetes</taxon>
        <taxon>Propionibacteriales</taxon>
        <taxon>Nocardioidaceae</taxon>
        <taxon>Nocardioides</taxon>
    </lineage>
</organism>
<name>A0ABQ5SUC8_9ACTN</name>
<reference evidence="3" key="2">
    <citation type="submission" date="2023-01" db="EMBL/GenBank/DDBJ databases">
        <authorList>
            <person name="Sun Q."/>
            <person name="Evtushenko L."/>
        </authorList>
    </citation>
    <scope>NUCLEOTIDE SEQUENCE</scope>
    <source>
        <strain evidence="3">VKM Ac-1246</strain>
    </source>
</reference>
<dbReference type="EMBL" id="BSEL01000004">
    <property type="protein sequence ID" value="GLJ67436.1"/>
    <property type="molecule type" value="Genomic_DNA"/>
</dbReference>
<dbReference type="RefSeq" id="WP_189117870.1">
    <property type="nucleotide sequence ID" value="NZ_BMRK01000004.1"/>
</dbReference>
<protein>
    <recommendedName>
        <fullName evidence="2">Barstar (barnase inhibitor) domain-containing protein</fullName>
    </recommendedName>
</protein>
<dbReference type="InterPro" id="IPR000468">
    <property type="entry name" value="Barstar"/>
</dbReference>
<evidence type="ECO:0000256" key="1">
    <source>
        <dbReference type="ARBA" id="ARBA00006845"/>
    </source>
</evidence>